<gene>
    <name evidence="1" type="ORF">LCGC14_1785170</name>
</gene>
<sequence length="262" mass="30824">MDNNISKQILTKINEKSKILLPRSPKNYDAISQLLEKGAKIRCNYLQHAKFIMTNDKALLFSSNLESQGLERGFESGIILRDRGEIENLKIIFNHWYETAEELTFYNQPLTYFENKAIKILEEDIIQKTKEPRISKSALILPEIKVQKELTESLKVFEISLQSFLELHPEDDLIKQLNAEGEIIPLDYVIKTIYLIEVRTKIAPKGLNYMKTIKNYHIWQRNQRKKGSKKFLIFNLNPFKERKKLEEAYEISKKENAEIVLY</sequence>
<dbReference type="AlphaFoldDB" id="A0A0F9JTX2"/>
<evidence type="ECO:0000313" key="1">
    <source>
        <dbReference type="EMBL" id="KKM02363.1"/>
    </source>
</evidence>
<comment type="caution">
    <text evidence="1">The sequence shown here is derived from an EMBL/GenBank/DDBJ whole genome shotgun (WGS) entry which is preliminary data.</text>
</comment>
<dbReference type="Gene3D" id="3.30.870.10">
    <property type="entry name" value="Endonuclease Chain A"/>
    <property type="match status" value="1"/>
</dbReference>
<name>A0A0F9JTX2_9ZZZZ</name>
<proteinExistence type="predicted"/>
<organism evidence="1">
    <name type="scientific">marine sediment metagenome</name>
    <dbReference type="NCBI Taxonomy" id="412755"/>
    <lineage>
        <taxon>unclassified sequences</taxon>
        <taxon>metagenomes</taxon>
        <taxon>ecological metagenomes</taxon>
    </lineage>
</organism>
<reference evidence="1" key="1">
    <citation type="journal article" date="2015" name="Nature">
        <title>Complex archaea that bridge the gap between prokaryotes and eukaryotes.</title>
        <authorList>
            <person name="Spang A."/>
            <person name="Saw J.H."/>
            <person name="Jorgensen S.L."/>
            <person name="Zaremba-Niedzwiedzka K."/>
            <person name="Martijn J."/>
            <person name="Lind A.E."/>
            <person name="van Eijk R."/>
            <person name="Schleper C."/>
            <person name="Guy L."/>
            <person name="Ettema T.J."/>
        </authorList>
    </citation>
    <scope>NUCLEOTIDE SEQUENCE</scope>
</reference>
<protein>
    <recommendedName>
        <fullName evidence="2">Phospholipase D-like domain-containing protein</fullName>
    </recommendedName>
</protein>
<evidence type="ECO:0008006" key="2">
    <source>
        <dbReference type="Google" id="ProtNLM"/>
    </source>
</evidence>
<dbReference type="EMBL" id="LAZR01016954">
    <property type="protein sequence ID" value="KKM02363.1"/>
    <property type="molecule type" value="Genomic_DNA"/>
</dbReference>
<accession>A0A0F9JTX2</accession>